<evidence type="ECO:0000256" key="1">
    <source>
        <dbReference type="SAM" id="Phobius"/>
    </source>
</evidence>
<organism evidence="2 3">
    <name type="scientific">Salipaludibacillus neizhouensis</name>
    <dbReference type="NCBI Taxonomy" id="885475"/>
    <lineage>
        <taxon>Bacteria</taxon>
        <taxon>Bacillati</taxon>
        <taxon>Bacillota</taxon>
        <taxon>Bacilli</taxon>
        <taxon>Bacillales</taxon>
        <taxon>Bacillaceae</taxon>
    </lineage>
</organism>
<gene>
    <name evidence="2" type="ORF">CR203_08300</name>
</gene>
<feature type="transmembrane region" description="Helical" evidence="1">
    <location>
        <begin position="46"/>
        <end position="66"/>
    </location>
</feature>
<reference evidence="2 3" key="1">
    <citation type="submission" date="2017-10" db="EMBL/GenBank/DDBJ databases">
        <title>Bacillus sp. nov., a halophilic bacterium isolated from a Keqin Lake.</title>
        <authorList>
            <person name="Wang H."/>
        </authorList>
    </citation>
    <scope>NUCLEOTIDE SEQUENCE [LARGE SCALE GENOMIC DNA]</scope>
    <source>
        <strain evidence="2 3">KCTC 13187</strain>
    </source>
</reference>
<keyword evidence="1" id="KW-0812">Transmembrane</keyword>
<dbReference type="RefSeq" id="WP_110935476.1">
    <property type="nucleotide sequence ID" value="NZ_KZ614146.1"/>
</dbReference>
<evidence type="ECO:0000313" key="2">
    <source>
        <dbReference type="EMBL" id="RKL67360.1"/>
    </source>
</evidence>
<keyword evidence="1" id="KW-1133">Transmembrane helix</keyword>
<keyword evidence="3" id="KW-1185">Reference proteome</keyword>
<evidence type="ECO:0000313" key="3">
    <source>
        <dbReference type="Proteomes" id="UP000281498"/>
    </source>
</evidence>
<dbReference type="Proteomes" id="UP000281498">
    <property type="component" value="Unassembled WGS sequence"/>
</dbReference>
<sequence length="77" mass="8826">MGLFFKRMTDKESNNWDKGCIVGFYVFLILLFIDHMYSYISNNGVFSNGVIFWAGLISAFAVGFILDMKDKKISKVL</sequence>
<protein>
    <submittedName>
        <fullName evidence="2">Uncharacterized protein</fullName>
    </submittedName>
</protein>
<feature type="transmembrane region" description="Helical" evidence="1">
    <location>
        <begin position="21"/>
        <end position="40"/>
    </location>
</feature>
<keyword evidence="1" id="KW-0472">Membrane</keyword>
<proteinExistence type="predicted"/>
<comment type="caution">
    <text evidence="2">The sequence shown here is derived from an EMBL/GenBank/DDBJ whole genome shotgun (WGS) entry which is preliminary data.</text>
</comment>
<dbReference type="EMBL" id="PDOE01000003">
    <property type="protein sequence ID" value="RKL67360.1"/>
    <property type="molecule type" value="Genomic_DNA"/>
</dbReference>
<dbReference type="OrthoDB" id="2440798at2"/>
<accession>A0A3A9K964</accession>
<dbReference type="AlphaFoldDB" id="A0A3A9K964"/>
<name>A0A3A9K964_9BACI</name>